<dbReference type="AlphaFoldDB" id="A0A482XNN2"/>
<feature type="compositionally biased region" description="Basic residues" evidence="1">
    <location>
        <begin position="74"/>
        <end position="84"/>
    </location>
</feature>
<dbReference type="Proteomes" id="UP000291343">
    <property type="component" value="Unassembled WGS sequence"/>
</dbReference>
<gene>
    <name evidence="2" type="ORF">LSTR_LSTR009106</name>
</gene>
<sequence length="148" mass="16979">MHVYCEYCVGAYELHTSHIQTVLYEFRLHGLFTCRTRFDVDNGGTAVGAQSLTRPRQSRVRNEDGSSEQQTAIHQRRRREKRSLRHGISEQSLFSSIPTSLELVPNHVRLFRCALVDSSFVAFNGRRSLPHWTNDPAPSAARQHFVQV</sequence>
<proteinExistence type="predicted"/>
<comment type="caution">
    <text evidence="2">The sequence shown here is derived from an EMBL/GenBank/DDBJ whole genome shotgun (WGS) entry which is preliminary data.</text>
</comment>
<protein>
    <submittedName>
        <fullName evidence="2">Uncharacterized protein</fullName>
    </submittedName>
</protein>
<reference evidence="2 3" key="1">
    <citation type="journal article" date="2017" name="Gigascience">
        <title>Genome sequence of the small brown planthopper, Laodelphax striatellus.</title>
        <authorList>
            <person name="Zhu J."/>
            <person name="Jiang F."/>
            <person name="Wang X."/>
            <person name="Yang P."/>
            <person name="Bao Y."/>
            <person name="Zhao W."/>
            <person name="Wang W."/>
            <person name="Lu H."/>
            <person name="Wang Q."/>
            <person name="Cui N."/>
            <person name="Li J."/>
            <person name="Chen X."/>
            <person name="Luo L."/>
            <person name="Yu J."/>
            <person name="Kang L."/>
            <person name="Cui F."/>
        </authorList>
    </citation>
    <scope>NUCLEOTIDE SEQUENCE [LARGE SCALE GENOMIC DNA]</scope>
    <source>
        <strain evidence="2">Lst14</strain>
    </source>
</reference>
<evidence type="ECO:0000313" key="3">
    <source>
        <dbReference type="Proteomes" id="UP000291343"/>
    </source>
</evidence>
<dbReference type="InParanoid" id="A0A482XNN2"/>
<name>A0A482XNN2_LAOST</name>
<feature type="region of interest" description="Disordered" evidence="1">
    <location>
        <begin position="45"/>
        <end position="84"/>
    </location>
</feature>
<keyword evidence="3" id="KW-1185">Reference proteome</keyword>
<dbReference type="EMBL" id="QKKF02004374">
    <property type="protein sequence ID" value="RZF47367.1"/>
    <property type="molecule type" value="Genomic_DNA"/>
</dbReference>
<accession>A0A482XNN2</accession>
<organism evidence="2 3">
    <name type="scientific">Laodelphax striatellus</name>
    <name type="common">Small brown planthopper</name>
    <name type="synonym">Delphax striatella</name>
    <dbReference type="NCBI Taxonomy" id="195883"/>
    <lineage>
        <taxon>Eukaryota</taxon>
        <taxon>Metazoa</taxon>
        <taxon>Ecdysozoa</taxon>
        <taxon>Arthropoda</taxon>
        <taxon>Hexapoda</taxon>
        <taxon>Insecta</taxon>
        <taxon>Pterygota</taxon>
        <taxon>Neoptera</taxon>
        <taxon>Paraneoptera</taxon>
        <taxon>Hemiptera</taxon>
        <taxon>Auchenorrhyncha</taxon>
        <taxon>Fulgoroidea</taxon>
        <taxon>Delphacidae</taxon>
        <taxon>Criomorphinae</taxon>
        <taxon>Laodelphax</taxon>
    </lineage>
</organism>
<evidence type="ECO:0000313" key="2">
    <source>
        <dbReference type="EMBL" id="RZF47367.1"/>
    </source>
</evidence>
<evidence type="ECO:0000256" key="1">
    <source>
        <dbReference type="SAM" id="MobiDB-lite"/>
    </source>
</evidence>